<feature type="transmembrane region" description="Helical" evidence="1">
    <location>
        <begin position="278"/>
        <end position="295"/>
    </location>
</feature>
<dbReference type="Proteomes" id="UP000248340">
    <property type="component" value="Unassembled WGS sequence"/>
</dbReference>
<protein>
    <submittedName>
        <fullName evidence="2">Uncharacterized protein</fullName>
    </submittedName>
</protein>
<dbReference type="EMBL" id="KZ821680">
    <property type="protein sequence ID" value="PYH85354.1"/>
    <property type="molecule type" value="Genomic_DNA"/>
</dbReference>
<evidence type="ECO:0000313" key="3">
    <source>
        <dbReference type="Proteomes" id="UP000248340"/>
    </source>
</evidence>
<dbReference type="VEuPathDB" id="FungiDB:BO82DRAFT_424160"/>
<name>A0A319CJG4_9EURO</name>
<sequence>MPRYAPPLEASLYDDDCRDHDDDCIFPAFPAPSEKKWVQTTTTGTLWFAIVTFSSYLTVAIVVTVLFAVNTDNKGVHQGTADYALYKNTMFKDCYNKPTIDKANNCTVIESILRTGEVTSQGFGYMAKLDLNDGAPPDHQISYSWCQAVGCFNDYKVVPSEPRSTAFWATSIRAYTKVSMILLAALWQFKKLHNALYTSETEPCKMIEWDVWIIQFWELVSVGWWWYDFGRHVSDRSTYPAPGMLSWVPLWKYGYLLNFHPYSCALRHSPRAALAGKWLMNMLAFVQWVISLYIWNASIDVYSAYPTYDCLTSQIRSAPGSSTCSVKQICARDLLFRSYDFSFSNEIVDITDPKAAMYVAFIMLSLGAVMRFFLIGVLPVIQYLIGKGSLQELKAKCYKHDIGYAGSLAFASFACIIVGGMATAGAIIAFRHGRESSFAIDWTCKTVHINLSAWRYYFDAEYELPLRLTKMWFNI</sequence>
<keyword evidence="1" id="KW-0812">Transmembrane</keyword>
<feature type="transmembrane region" description="Helical" evidence="1">
    <location>
        <begin position="355"/>
        <end position="381"/>
    </location>
</feature>
<feature type="transmembrane region" description="Helical" evidence="1">
    <location>
        <begin position="402"/>
        <end position="430"/>
    </location>
</feature>
<keyword evidence="1" id="KW-0472">Membrane</keyword>
<dbReference type="OrthoDB" id="5429468at2759"/>
<organism evidence="2 3">
    <name type="scientific">Aspergillus uvarum CBS 121591</name>
    <dbReference type="NCBI Taxonomy" id="1448315"/>
    <lineage>
        <taxon>Eukaryota</taxon>
        <taxon>Fungi</taxon>
        <taxon>Dikarya</taxon>
        <taxon>Ascomycota</taxon>
        <taxon>Pezizomycotina</taxon>
        <taxon>Eurotiomycetes</taxon>
        <taxon>Eurotiomycetidae</taxon>
        <taxon>Eurotiales</taxon>
        <taxon>Aspergillaceae</taxon>
        <taxon>Aspergillus</taxon>
        <taxon>Aspergillus subgen. Circumdati</taxon>
    </lineage>
</organism>
<dbReference type="AlphaFoldDB" id="A0A319CJG4"/>
<accession>A0A319CJG4</accession>
<feature type="transmembrane region" description="Helical" evidence="1">
    <location>
        <begin position="46"/>
        <end position="69"/>
    </location>
</feature>
<proteinExistence type="predicted"/>
<keyword evidence="3" id="KW-1185">Reference proteome</keyword>
<evidence type="ECO:0000313" key="2">
    <source>
        <dbReference type="EMBL" id="PYH85354.1"/>
    </source>
</evidence>
<dbReference type="GeneID" id="37143027"/>
<dbReference type="RefSeq" id="XP_025495554.1">
    <property type="nucleotide sequence ID" value="XM_025640285.1"/>
</dbReference>
<gene>
    <name evidence="2" type="ORF">BO82DRAFT_424160</name>
</gene>
<reference evidence="2 3" key="1">
    <citation type="submission" date="2016-12" db="EMBL/GenBank/DDBJ databases">
        <title>The genomes of Aspergillus section Nigri reveals drivers in fungal speciation.</title>
        <authorList>
            <consortium name="DOE Joint Genome Institute"/>
            <person name="Vesth T.C."/>
            <person name="Nybo J."/>
            <person name="Theobald S."/>
            <person name="Brandl J."/>
            <person name="Frisvad J.C."/>
            <person name="Nielsen K.F."/>
            <person name="Lyhne E.K."/>
            <person name="Kogle M.E."/>
            <person name="Kuo A."/>
            <person name="Riley R."/>
            <person name="Clum A."/>
            <person name="Nolan M."/>
            <person name="Lipzen A."/>
            <person name="Salamov A."/>
            <person name="Henrissat B."/>
            <person name="Wiebenga A."/>
            <person name="De Vries R.P."/>
            <person name="Grigoriev I.V."/>
            <person name="Mortensen U.H."/>
            <person name="Andersen M.R."/>
            <person name="Baker S.E."/>
        </authorList>
    </citation>
    <scope>NUCLEOTIDE SEQUENCE [LARGE SCALE GENOMIC DNA]</scope>
    <source>
        <strain evidence="2 3">CBS 121591</strain>
    </source>
</reference>
<keyword evidence="1" id="KW-1133">Transmembrane helix</keyword>
<evidence type="ECO:0000256" key="1">
    <source>
        <dbReference type="SAM" id="Phobius"/>
    </source>
</evidence>